<sequence length="258" mass="29387">MMQRQRERIRGRLYNQVTERTDPEDVEIDAPQLDYAGPLESDATVTDLPPAWEPKPSTWTVGYEPIGATSIGVEQERRSHSRRRGLRVKSTKLSDHNEGRHPSDGTQSKRLAELDKKRLTQTLCSRLDIDGLIQEEAVRAMLALDLRSFGAHKQIERTALAVICVITDYHRRYKNRDPSADRLGSDPVFKMLAHEFGLANNHVQLSRKVKEELKAIDFFEPGAPGLNRYKRPITTRTIGAAVGKPFLHYNKSIITHRE</sequence>
<protein>
    <submittedName>
        <fullName evidence="2">Uncharacterized protein</fullName>
    </submittedName>
</protein>
<feature type="region of interest" description="Disordered" evidence="1">
    <location>
        <begin position="70"/>
        <end position="109"/>
    </location>
</feature>
<proteinExistence type="predicted"/>
<keyword evidence="3" id="KW-1185">Reference proteome</keyword>
<reference evidence="2 3" key="1">
    <citation type="submission" date="2020-06" db="EMBL/GenBank/DDBJ databases">
        <title>Haloterrigena sp. nov., an extremely halophilic archaeon isolated from a saline sediment.</title>
        <authorList>
            <person name="Liu B.-B."/>
        </authorList>
    </citation>
    <scope>NUCLEOTIDE SEQUENCE [LARGE SCALE GENOMIC DNA]</scope>
    <source>
        <strain evidence="2 3">SYSU A558-1</strain>
    </source>
</reference>
<organism evidence="2 3">
    <name type="scientific">Haloterrigena gelatinilytica</name>
    <dbReference type="NCBI Taxonomy" id="2741724"/>
    <lineage>
        <taxon>Archaea</taxon>
        <taxon>Methanobacteriati</taxon>
        <taxon>Methanobacteriota</taxon>
        <taxon>Stenosarchaea group</taxon>
        <taxon>Halobacteria</taxon>
        <taxon>Halobacteriales</taxon>
        <taxon>Natrialbaceae</taxon>
        <taxon>Haloterrigena</taxon>
    </lineage>
</organism>
<feature type="compositionally biased region" description="Basic residues" evidence="1">
    <location>
        <begin position="79"/>
        <end position="90"/>
    </location>
</feature>
<comment type="caution">
    <text evidence="2">The sequence shown here is derived from an EMBL/GenBank/DDBJ whole genome shotgun (WGS) entry which is preliminary data.</text>
</comment>
<gene>
    <name evidence="2" type="ORF">HTZ84_12010</name>
</gene>
<dbReference type="EMBL" id="JABUQZ010000001">
    <property type="protein sequence ID" value="NUC73027.1"/>
    <property type="molecule type" value="Genomic_DNA"/>
</dbReference>
<evidence type="ECO:0000256" key="1">
    <source>
        <dbReference type="SAM" id="MobiDB-lite"/>
    </source>
</evidence>
<accession>A0ABX2L9Z2</accession>
<dbReference type="RefSeq" id="WP_174680897.1">
    <property type="nucleotide sequence ID" value="NZ_JABUQZ010000001.1"/>
</dbReference>
<feature type="compositionally biased region" description="Basic and acidic residues" evidence="1">
    <location>
        <begin position="1"/>
        <end position="10"/>
    </location>
</feature>
<feature type="region of interest" description="Disordered" evidence="1">
    <location>
        <begin position="1"/>
        <end position="29"/>
    </location>
</feature>
<evidence type="ECO:0000313" key="3">
    <source>
        <dbReference type="Proteomes" id="UP001016761"/>
    </source>
</evidence>
<feature type="compositionally biased region" description="Basic and acidic residues" evidence="1">
    <location>
        <begin position="92"/>
        <end position="103"/>
    </location>
</feature>
<evidence type="ECO:0000313" key="2">
    <source>
        <dbReference type="EMBL" id="NUC73027.1"/>
    </source>
</evidence>
<name>A0ABX2L9Z2_9EURY</name>
<dbReference type="Proteomes" id="UP001016761">
    <property type="component" value="Unassembled WGS sequence"/>
</dbReference>